<organism evidence="1 2">
    <name type="scientific">Ditylenchus dipsaci</name>
    <dbReference type="NCBI Taxonomy" id="166011"/>
    <lineage>
        <taxon>Eukaryota</taxon>
        <taxon>Metazoa</taxon>
        <taxon>Ecdysozoa</taxon>
        <taxon>Nematoda</taxon>
        <taxon>Chromadorea</taxon>
        <taxon>Rhabditida</taxon>
        <taxon>Tylenchina</taxon>
        <taxon>Tylenchomorpha</taxon>
        <taxon>Sphaerularioidea</taxon>
        <taxon>Anguinidae</taxon>
        <taxon>Anguininae</taxon>
        <taxon>Ditylenchus</taxon>
    </lineage>
</organism>
<protein>
    <submittedName>
        <fullName evidence="2">Uncharacterized protein</fullName>
    </submittedName>
</protein>
<name>A0A915DJ49_9BILA</name>
<evidence type="ECO:0000313" key="1">
    <source>
        <dbReference type="Proteomes" id="UP000887574"/>
    </source>
</evidence>
<reference evidence="2" key="1">
    <citation type="submission" date="2022-11" db="UniProtKB">
        <authorList>
            <consortium name="WormBaseParasite"/>
        </authorList>
    </citation>
    <scope>IDENTIFICATION</scope>
</reference>
<sequence>MLEFSRQKLGEIHESNSAEANSQVETMFYNQFDKYNAGLCNKEQGMVEEGELPISAQIYLQPVLKNYYWLNYTYL</sequence>
<dbReference type="AlphaFoldDB" id="A0A915DJ49"/>
<dbReference type="WBParaSite" id="jg19809">
    <property type="protein sequence ID" value="jg19809"/>
    <property type="gene ID" value="jg19809"/>
</dbReference>
<evidence type="ECO:0000313" key="2">
    <source>
        <dbReference type="WBParaSite" id="jg19809"/>
    </source>
</evidence>
<proteinExistence type="predicted"/>
<accession>A0A915DJ49</accession>
<dbReference type="Proteomes" id="UP000887574">
    <property type="component" value="Unplaced"/>
</dbReference>
<keyword evidence="1" id="KW-1185">Reference proteome</keyword>